<dbReference type="RefSeq" id="WP_120543447.1">
    <property type="nucleotide sequence ID" value="NZ_RAVZ01000215.1"/>
</dbReference>
<gene>
    <name evidence="2" type="ORF">D7V88_26695</name>
</gene>
<dbReference type="OrthoDB" id="5526157at2"/>
<dbReference type="EMBL" id="RAVZ01000215">
    <property type="protein sequence ID" value="RKG81091.1"/>
    <property type="molecule type" value="Genomic_DNA"/>
</dbReference>
<evidence type="ECO:0000313" key="3">
    <source>
        <dbReference type="Proteomes" id="UP000268094"/>
    </source>
</evidence>
<feature type="compositionally biased region" description="Acidic residues" evidence="1">
    <location>
        <begin position="311"/>
        <end position="323"/>
    </location>
</feature>
<sequence>MIRSDKRRGRVIGVLMLGCTMVWGTGCKKEQAVAPVAIDAGMAAVAVRDAGSQDVGMVARVKKPLRFSDVKLATNRYRVDVTYTLTNPGTAQGRGDACLSLHDDQGLVIHQAKLGGITVKGGTSDTFEDRVDVNEAFWKQTRTVLLYTAEAYDCSSGVSKMTSERFQLLPTGQPAPAGTPAPQAPGSSTAADFAVSNIQVSQEGSSDNYSATYVVKNLSTRRVSGRGCLRAYVAAGDRFLEEVRVGDFSLRPSGSETITDTIIFEDDKHWDEVKVLRLFISPYGCADEVDAENAGITFDKPAGIHAPVEGVDADGEVELDPDNNDAVVDVPDEAQDPVDDHGGDEPYSDAPEDTGH</sequence>
<name>A0A3A8IS06_9BACT</name>
<dbReference type="AlphaFoldDB" id="A0A3A8IS06"/>
<organism evidence="2 3">
    <name type="scientific">Corallococcus terminator</name>
    <dbReference type="NCBI Taxonomy" id="2316733"/>
    <lineage>
        <taxon>Bacteria</taxon>
        <taxon>Pseudomonadati</taxon>
        <taxon>Myxococcota</taxon>
        <taxon>Myxococcia</taxon>
        <taxon>Myxococcales</taxon>
        <taxon>Cystobacterineae</taxon>
        <taxon>Myxococcaceae</taxon>
        <taxon>Corallococcus</taxon>
    </lineage>
</organism>
<keyword evidence="3" id="KW-1185">Reference proteome</keyword>
<protein>
    <submittedName>
        <fullName evidence="2">Uncharacterized protein</fullName>
    </submittedName>
</protein>
<accession>A0A3A8IS06</accession>
<comment type="caution">
    <text evidence="2">The sequence shown here is derived from an EMBL/GenBank/DDBJ whole genome shotgun (WGS) entry which is preliminary data.</text>
</comment>
<feature type="region of interest" description="Disordered" evidence="1">
    <location>
        <begin position="307"/>
        <end position="356"/>
    </location>
</feature>
<reference evidence="3" key="1">
    <citation type="submission" date="2018-09" db="EMBL/GenBank/DDBJ databases">
        <authorList>
            <person name="Livingstone P.G."/>
            <person name="Whitworth D.E."/>
        </authorList>
    </citation>
    <scope>NUCLEOTIDE SEQUENCE [LARGE SCALE GENOMIC DNA]</scope>
    <source>
        <strain evidence="3">CA054A</strain>
    </source>
</reference>
<evidence type="ECO:0000256" key="1">
    <source>
        <dbReference type="SAM" id="MobiDB-lite"/>
    </source>
</evidence>
<dbReference type="PROSITE" id="PS51257">
    <property type="entry name" value="PROKAR_LIPOPROTEIN"/>
    <property type="match status" value="1"/>
</dbReference>
<dbReference type="Proteomes" id="UP000268094">
    <property type="component" value="Unassembled WGS sequence"/>
</dbReference>
<feature type="region of interest" description="Disordered" evidence="1">
    <location>
        <begin position="169"/>
        <end position="189"/>
    </location>
</feature>
<proteinExistence type="predicted"/>
<evidence type="ECO:0000313" key="2">
    <source>
        <dbReference type="EMBL" id="RKG81091.1"/>
    </source>
</evidence>
<feature type="compositionally biased region" description="Acidic residues" evidence="1">
    <location>
        <begin position="346"/>
        <end position="356"/>
    </location>
</feature>